<name>A0A1X1Z247_9MYCO</name>
<keyword evidence="2" id="KW-1185">Reference proteome</keyword>
<comment type="caution">
    <text evidence="1">The sequence shown here is derived from an EMBL/GenBank/DDBJ whole genome shotgun (WGS) entry which is preliminary data.</text>
</comment>
<protein>
    <recommendedName>
        <fullName evidence="3">Peptidase S1 domain-containing protein</fullName>
    </recommendedName>
</protein>
<sequence length="101" mass="11551">MTFRPPPVPQIVPMQVWLRTFRITAGNHSATCFVISRHDRQWLITAKHFIDDALPGGGTMTVHQHQNNLQEQIQPQRVPLTNPVLTLQFLRSATTNLWTNA</sequence>
<organism evidence="1 2">
    <name type="scientific">Mycobacterium palustre</name>
    <dbReference type="NCBI Taxonomy" id="153971"/>
    <lineage>
        <taxon>Bacteria</taxon>
        <taxon>Bacillati</taxon>
        <taxon>Actinomycetota</taxon>
        <taxon>Actinomycetes</taxon>
        <taxon>Mycobacteriales</taxon>
        <taxon>Mycobacteriaceae</taxon>
        <taxon>Mycobacterium</taxon>
        <taxon>Mycobacterium simiae complex</taxon>
    </lineage>
</organism>
<dbReference type="Proteomes" id="UP000193529">
    <property type="component" value="Unassembled WGS sequence"/>
</dbReference>
<dbReference type="InterPro" id="IPR009003">
    <property type="entry name" value="Peptidase_S1_PA"/>
</dbReference>
<dbReference type="OrthoDB" id="4774215at2"/>
<dbReference type="AlphaFoldDB" id="A0A1X1Z247"/>
<gene>
    <name evidence="1" type="ORF">AWC19_20955</name>
</gene>
<dbReference type="EMBL" id="LQPJ01000146">
    <property type="protein sequence ID" value="ORW17413.1"/>
    <property type="molecule type" value="Genomic_DNA"/>
</dbReference>
<evidence type="ECO:0000313" key="2">
    <source>
        <dbReference type="Proteomes" id="UP000193529"/>
    </source>
</evidence>
<evidence type="ECO:0008006" key="3">
    <source>
        <dbReference type="Google" id="ProtNLM"/>
    </source>
</evidence>
<dbReference type="RefSeq" id="WP_085081044.1">
    <property type="nucleotide sequence ID" value="NZ_JACKRZ010000421.1"/>
</dbReference>
<proteinExistence type="predicted"/>
<dbReference type="SUPFAM" id="SSF50494">
    <property type="entry name" value="Trypsin-like serine proteases"/>
    <property type="match status" value="1"/>
</dbReference>
<accession>A0A1X1Z247</accession>
<evidence type="ECO:0000313" key="1">
    <source>
        <dbReference type="EMBL" id="ORW17413.1"/>
    </source>
</evidence>
<reference evidence="1 2" key="1">
    <citation type="submission" date="2016-01" db="EMBL/GenBank/DDBJ databases">
        <title>The new phylogeny of the genus Mycobacterium.</title>
        <authorList>
            <person name="Tarcisio F."/>
            <person name="Conor M."/>
            <person name="Antonella G."/>
            <person name="Elisabetta G."/>
            <person name="Giulia F.S."/>
            <person name="Sara T."/>
            <person name="Anna F."/>
            <person name="Clotilde B."/>
            <person name="Roberto B."/>
            <person name="Veronica D.S."/>
            <person name="Fabio R."/>
            <person name="Monica P."/>
            <person name="Olivier J."/>
            <person name="Enrico T."/>
            <person name="Nicola S."/>
        </authorList>
    </citation>
    <scope>NUCLEOTIDE SEQUENCE [LARGE SCALE GENOMIC DNA]</scope>
    <source>
        <strain evidence="1 2">DSM 44572</strain>
    </source>
</reference>